<name>A0ACB7HDB2_MANES</name>
<proteinExistence type="predicted"/>
<gene>
    <name evidence="1" type="ORF">MANES_07G042083v8</name>
</gene>
<dbReference type="EMBL" id="CM004393">
    <property type="protein sequence ID" value="KAG8650442.1"/>
    <property type="molecule type" value="Genomic_DNA"/>
</dbReference>
<sequence>MDTSSALSTSIVAFCLIRALAYSMRSASQGSVSGPSLCNPNSSSAMLNSSLMISLLRYSRGRRKRLFFICRVHNKITFLSY</sequence>
<reference evidence="2" key="1">
    <citation type="journal article" date="2016" name="Nat. Biotechnol.">
        <title>Sequencing wild and cultivated cassava and related species reveals extensive interspecific hybridization and genetic diversity.</title>
        <authorList>
            <person name="Bredeson J.V."/>
            <person name="Lyons J.B."/>
            <person name="Prochnik S.E."/>
            <person name="Wu G.A."/>
            <person name="Ha C.M."/>
            <person name="Edsinger-Gonzales E."/>
            <person name="Grimwood J."/>
            <person name="Schmutz J."/>
            <person name="Rabbi I.Y."/>
            <person name="Egesi C."/>
            <person name="Nauluvula P."/>
            <person name="Lebot V."/>
            <person name="Ndunguru J."/>
            <person name="Mkamilo G."/>
            <person name="Bart R.S."/>
            <person name="Setter T.L."/>
            <person name="Gleadow R.M."/>
            <person name="Kulakow P."/>
            <person name="Ferguson M.E."/>
            <person name="Rounsley S."/>
            <person name="Rokhsar D.S."/>
        </authorList>
    </citation>
    <scope>NUCLEOTIDE SEQUENCE [LARGE SCALE GENOMIC DNA]</scope>
    <source>
        <strain evidence="2">cv. AM560-2</strain>
    </source>
</reference>
<evidence type="ECO:0000313" key="2">
    <source>
        <dbReference type="Proteomes" id="UP000091857"/>
    </source>
</evidence>
<protein>
    <submittedName>
        <fullName evidence="1">Uncharacterized protein</fullName>
    </submittedName>
</protein>
<accession>A0ACB7HDB2</accession>
<organism evidence="1 2">
    <name type="scientific">Manihot esculenta</name>
    <name type="common">Cassava</name>
    <name type="synonym">Jatropha manihot</name>
    <dbReference type="NCBI Taxonomy" id="3983"/>
    <lineage>
        <taxon>Eukaryota</taxon>
        <taxon>Viridiplantae</taxon>
        <taxon>Streptophyta</taxon>
        <taxon>Embryophyta</taxon>
        <taxon>Tracheophyta</taxon>
        <taxon>Spermatophyta</taxon>
        <taxon>Magnoliopsida</taxon>
        <taxon>eudicotyledons</taxon>
        <taxon>Gunneridae</taxon>
        <taxon>Pentapetalae</taxon>
        <taxon>rosids</taxon>
        <taxon>fabids</taxon>
        <taxon>Malpighiales</taxon>
        <taxon>Euphorbiaceae</taxon>
        <taxon>Crotonoideae</taxon>
        <taxon>Manihoteae</taxon>
        <taxon>Manihot</taxon>
    </lineage>
</organism>
<dbReference type="Proteomes" id="UP000091857">
    <property type="component" value="Chromosome 7"/>
</dbReference>
<keyword evidence="2" id="KW-1185">Reference proteome</keyword>
<comment type="caution">
    <text evidence="1">The sequence shown here is derived from an EMBL/GenBank/DDBJ whole genome shotgun (WGS) entry which is preliminary data.</text>
</comment>
<evidence type="ECO:0000313" key="1">
    <source>
        <dbReference type="EMBL" id="KAG8650442.1"/>
    </source>
</evidence>